<proteinExistence type="predicted"/>
<dbReference type="RefSeq" id="WP_354643913.1">
    <property type="nucleotide sequence ID" value="NZ_CP159872.1"/>
</dbReference>
<gene>
    <name evidence="1" type="ORF">ABWK59_30695</name>
</gene>
<sequence>MSSLTVTPANLRKLLASGADNPVLFVNRDVDYEPELAVWDAAYVDKDTIVITLPELIDWLGDDFTDDDAAEYLPELQETVDEIEPAPGPHFTAWVTTTPSCLAGDNADVVVLADTFAGYRRGKVEWESGGGEVFTAVTEVDAREGDDADAIRESEELLEAAGWRITGDWEGLDPGYIATVERQDEAETWTLQQATDHMKAANTNTAQRALKRLGIEPVGRAPGRGGQNLYLTVQVMYAHATRPGQGARTDLKDTE</sequence>
<dbReference type="EMBL" id="CP159872">
    <property type="protein sequence ID" value="XCM82978.1"/>
    <property type="molecule type" value="Genomic_DNA"/>
</dbReference>
<name>A0AAU8K6U5_9ACTN</name>
<organism evidence="1">
    <name type="scientific">Kitasatospora camelliae</name>
    <dbReference type="NCBI Taxonomy" id="3156397"/>
    <lineage>
        <taxon>Bacteria</taxon>
        <taxon>Bacillati</taxon>
        <taxon>Actinomycetota</taxon>
        <taxon>Actinomycetes</taxon>
        <taxon>Kitasatosporales</taxon>
        <taxon>Streptomycetaceae</taxon>
        <taxon>Kitasatospora</taxon>
    </lineage>
</organism>
<dbReference type="KEGG" id="kcm:ABWK59_30695"/>
<protein>
    <submittedName>
        <fullName evidence="1">Uncharacterized protein</fullName>
    </submittedName>
</protein>
<reference evidence="1" key="1">
    <citation type="submission" date="2024-06" db="EMBL/GenBank/DDBJ databases">
        <title>The genome sequences of Kitasatospora sp. strain HUAS MG31.</title>
        <authorList>
            <person name="Mo P."/>
        </authorList>
    </citation>
    <scope>NUCLEOTIDE SEQUENCE</scope>
    <source>
        <strain evidence="1">HUAS MG31</strain>
    </source>
</reference>
<accession>A0AAU8K6U5</accession>
<dbReference type="AlphaFoldDB" id="A0AAU8K6U5"/>
<evidence type="ECO:0000313" key="1">
    <source>
        <dbReference type="EMBL" id="XCM82978.1"/>
    </source>
</evidence>